<comment type="caution">
    <text evidence="3">The sequence shown here is derived from an EMBL/GenBank/DDBJ whole genome shotgun (WGS) entry which is preliminary data.</text>
</comment>
<dbReference type="SUPFAM" id="SSF56672">
    <property type="entry name" value="DNA/RNA polymerases"/>
    <property type="match status" value="1"/>
</dbReference>
<dbReference type="CDD" id="cd01647">
    <property type="entry name" value="RT_LTR"/>
    <property type="match status" value="1"/>
</dbReference>
<organism evidence="3">
    <name type="scientific">Sesamum radiatum</name>
    <name type="common">Black benniseed</name>
    <dbReference type="NCBI Taxonomy" id="300843"/>
    <lineage>
        <taxon>Eukaryota</taxon>
        <taxon>Viridiplantae</taxon>
        <taxon>Streptophyta</taxon>
        <taxon>Embryophyta</taxon>
        <taxon>Tracheophyta</taxon>
        <taxon>Spermatophyta</taxon>
        <taxon>Magnoliopsida</taxon>
        <taxon>eudicotyledons</taxon>
        <taxon>Gunneridae</taxon>
        <taxon>Pentapetalae</taxon>
        <taxon>asterids</taxon>
        <taxon>lamiids</taxon>
        <taxon>Lamiales</taxon>
        <taxon>Pedaliaceae</taxon>
        <taxon>Sesamum</taxon>
    </lineage>
</organism>
<sequence>YLKSEIEQLIQSGYLQEYIYWKKARGMGPYQKYETDKDRNVKNPSPKSPVKDIPRSSITGKAEVNDPPRKGMARNAELSRHTLGEAYDQMQLEDVPLEAADTSPFGFAGEVVHPRSMISLPLTLGTSSLQKTYLLMFLVVDIPSAYNFILGRPTFNAFRAIISTYHMKIKFPMVEGVGEGNPNKRGKDPIPRPEPKDEAPVTVKPVKELLTVELTPGDQGRVTKIRSKMKEDIRDQVVDYLRKNKDIFVWIPQDLEGIDPGVITHHLNLDFTIKPVKQKKRHFGPEKDNIIQEEVNKLLIDQLVDSTSGCKLLSMMDALQEYHQIMLALEDHKRVSFITLVGTFCFVTMPFGLKNAGATYQRLVDKIFRSQLGRNIEVYVDDMLVKSKEAHQHVEDLEEMFVVLRK</sequence>
<dbReference type="AlphaFoldDB" id="A0AAW2LMS7"/>
<dbReference type="InterPro" id="IPR043502">
    <property type="entry name" value="DNA/RNA_pol_sf"/>
</dbReference>
<dbReference type="EMBL" id="JACGWJ010000024">
    <property type="protein sequence ID" value="KAL0320008.1"/>
    <property type="molecule type" value="Genomic_DNA"/>
</dbReference>
<dbReference type="Gene3D" id="3.30.70.270">
    <property type="match status" value="1"/>
</dbReference>
<dbReference type="InterPro" id="IPR000477">
    <property type="entry name" value="RT_dom"/>
</dbReference>
<reference evidence="3" key="2">
    <citation type="journal article" date="2024" name="Plant">
        <title>Genomic evolution and insights into agronomic trait innovations of Sesamum species.</title>
        <authorList>
            <person name="Miao H."/>
            <person name="Wang L."/>
            <person name="Qu L."/>
            <person name="Liu H."/>
            <person name="Sun Y."/>
            <person name="Le M."/>
            <person name="Wang Q."/>
            <person name="Wei S."/>
            <person name="Zheng Y."/>
            <person name="Lin W."/>
            <person name="Duan Y."/>
            <person name="Cao H."/>
            <person name="Xiong S."/>
            <person name="Wang X."/>
            <person name="Wei L."/>
            <person name="Li C."/>
            <person name="Ma Q."/>
            <person name="Ju M."/>
            <person name="Zhao R."/>
            <person name="Li G."/>
            <person name="Mu C."/>
            <person name="Tian Q."/>
            <person name="Mei H."/>
            <person name="Zhang T."/>
            <person name="Gao T."/>
            <person name="Zhang H."/>
        </authorList>
    </citation>
    <scope>NUCLEOTIDE SEQUENCE</scope>
    <source>
        <strain evidence="3">G02</strain>
    </source>
</reference>
<dbReference type="PANTHER" id="PTHR24559">
    <property type="entry name" value="TRANSPOSON TY3-I GAG-POL POLYPROTEIN"/>
    <property type="match status" value="1"/>
</dbReference>
<reference evidence="3" key="1">
    <citation type="submission" date="2020-06" db="EMBL/GenBank/DDBJ databases">
        <authorList>
            <person name="Li T."/>
            <person name="Hu X."/>
            <person name="Zhang T."/>
            <person name="Song X."/>
            <person name="Zhang H."/>
            <person name="Dai N."/>
            <person name="Sheng W."/>
            <person name="Hou X."/>
            <person name="Wei L."/>
        </authorList>
    </citation>
    <scope>NUCLEOTIDE SEQUENCE</scope>
    <source>
        <strain evidence="3">G02</strain>
        <tissue evidence="3">Leaf</tissue>
    </source>
</reference>
<gene>
    <name evidence="3" type="ORF">Sradi_5262300</name>
</gene>
<dbReference type="PANTHER" id="PTHR24559:SF444">
    <property type="entry name" value="REVERSE TRANSCRIPTASE DOMAIN-CONTAINING PROTEIN"/>
    <property type="match status" value="1"/>
</dbReference>
<dbReference type="Gene3D" id="3.10.10.10">
    <property type="entry name" value="HIV Type 1 Reverse Transcriptase, subunit A, domain 1"/>
    <property type="match status" value="1"/>
</dbReference>
<dbReference type="Pfam" id="PF00078">
    <property type="entry name" value="RVT_1"/>
    <property type="match status" value="1"/>
</dbReference>
<feature type="compositionally biased region" description="Basic and acidic residues" evidence="1">
    <location>
        <begin position="185"/>
        <end position="199"/>
    </location>
</feature>
<feature type="region of interest" description="Disordered" evidence="1">
    <location>
        <begin position="178"/>
        <end position="201"/>
    </location>
</feature>
<feature type="domain" description="Reverse transcriptase" evidence="2">
    <location>
        <begin position="293"/>
        <end position="405"/>
    </location>
</feature>
<feature type="non-terminal residue" evidence="3">
    <location>
        <position position="1"/>
    </location>
</feature>
<feature type="region of interest" description="Disordered" evidence="1">
    <location>
        <begin position="32"/>
        <end position="74"/>
    </location>
</feature>
<dbReference type="InterPro" id="IPR053134">
    <property type="entry name" value="RNA-dir_DNA_polymerase"/>
</dbReference>
<evidence type="ECO:0000259" key="2">
    <source>
        <dbReference type="Pfam" id="PF00078"/>
    </source>
</evidence>
<proteinExistence type="predicted"/>
<protein>
    <recommendedName>
        <fullName evidence="2">Reverse transcriptase domain-containing protein</fullName>
    </recommendedName>
</protein>
<evidence type="ECO:0000313" key="3">
    <source>
        <dbReference type="EMBL" id="KAL0320008.1"/>
    </source>
</evidence>
<dbReference type="InterPro" id="IPR043128">
    <property type="entry name" value="Rev_trsase/Diguanyl_cyclase"/>
</dbReference>
<accession>A0AAW2LMS7</accession>
<evidence type="ECO:0000256" key="1">
    <source>
        <dbReference type="SAM" id="MobiDB-lite"/>
    </source>
</evidence>
<name>A0AAW2LMS7_SESRA</name>